<dbReference type="OrthoDB" id="9933277at2"/>
<protein>
    <submittedName>
        <fullName evidence="2">Uncharacterized protein</fullName>
    </submittedName>
</protein>
<dbReference type="STRING" id="693977.Deipr_1740"/>
<feature type="transmembrane region" description="Helical" evidence="1">
    <location>
        <begin position="116"/>
        <end position="134"/>
    </location>
</feature>
<dbReference type="RefSeq" id="WP_013615481.1">
    <property type="nucleotide sequence ID" value="NC_015161.1"/>
</dbReference>
<keyword evidence="1" id="KW-0812">Transmembrane</keyword>
<keyword evidence="1" id="KW-0472">Membrane</keyword>
<evidence type="ECO:0000313" key="3">
    <source>
        <dbReference type="Proteomes" id="UP000007718"/>
    </source>
</evidence>
<evidence type="ECO:0000313" key="2">
    <source>
        <dbReference type="EMBL" id="ADY26873.1"/>
    </source>
</evidence>
<gene>
    <name evidence="2" type="ordered locus">Deipr_1740</name>
</gene>
<organism evidence="2 3">
    <name type="scientific">Deinococcus proteolyticus (strain ATCC 35074 / DSM 20540 / JCM 6276 / NBRC 101906 / NCIMB 13154 / VKM Ac-1939 / CCM 2703 / MRP)</name>
    <dbReference type="NCBI Taxonomy" id="693977"/>
    <lineage>
        <taxon>Bacteria</taxon>
        <taxon>Thermotogati</taxon>
        <taxon>Deinococcota</taxon>
        <taxon>Deinococci</taxon>
        <taxon>Deinococcales</taxon>
        <taxon>Deinococcaceae</taxon>
        <taxon>Deinococcus</taxon>
    </lineage>
</organism>
<dbReference type="KEGG" id="dpt:Deipr_1740"/>
<accession>F0RL81</accession>
<dbReference type="HOGENOM" id="CLU_1812608_0_0_0"/>
<feature type="transmembrane region" description="Helical" evidence="1">
    <location>
        <begin position="88"/>
        <end position="110"/>
    </location>
</feature>
<keyword evidence="3" id="KW-1185">Reference proteome</keyword>
<keyword evidence="1" id="KW-1133">Transmembrane helix</keyword>
<feature type="transmembrane region" description="Helical" evidence="1">
    <location>
        <begin position="22"/>
        <end position="43"/>
    </location>
</feature>
<dbReference type="AlphaFoldDB" id="F0RL81"/>
<evidence type="ECO:0000256" key="1">
    <source>
        <dbReference type="SAM" id="Phobius"/>
    </source>
</evidence>
<name>F0RL81_DEIPM</name>
<sequence length="142" mass="15105">MTEPTQPGSTGEAFPRFSWWRVLVGAALPLILMAAYLQLISLVLHPELPFSLEAFFFYVRLLPLLLGLPLLLLGILAESIQPGLSDRAFWLTGACTGAAAGLVLSQMAAWPAAAHLAPGAAIGLLTALAVRAMWRSKRTGPA</sequence>
<dbReference type="EMBL" id="CP002536">
    <property type="protein sequence ID" value="ADY26873.1"/>
    <property type="molecule type" value="Genomic_DNA"/>
</dbReference>
<feature type="transmembrane region" description="Helical" evidence="1">
    <location>
        <begin position="55"/>
        <end position="76"/>
    </location>
</feature>
<reference evidence="2 3" key="2">
    <citation type="journal article" date="2012" name="Stand. Genomic Sci.">
        <title>Complete genome sequence of the orange-red pigmented, radioresistant Deinococcus proteolyticus type strain (MRP(T)).</title>
        <authorList>
            <person name="Copeland A."/>
            <person name="Zeytun A."/>
            <person name="Yassawong M."/>
            <person name="Nolan M."/>
            <person name="Lucas S."/>
            <person name="Hammon N."/>
            <person name="Deshpande S."/>
            <person name="Cheng J.F."/>
            <person name="Han C."/>
            <person name="Tapia R."/>
            <person name="Goodwin L.A."/>
            <person name="Pitluck S."/>
            <person name="Mavromatis K."/>
            <person name="Liolios K."/>
            <person name="Pagani I."/>
            <person name="Ivanova N."/>
            <person name="Mikhailova N."/>
            <person name="Pati A."/>
            <person name="Chen A."/>
            <person name="Palaniappan K."/>
            <person name="Land M."/>
            <person name="Hauser L."/>
            <person name="Jeffries C.D."/>
            <person name="Brambilla E.M."/>
            <person name="Rohde M."/>
            <person name="Sikorski J."/>
            <person name="Pukall R."/>
            <person name="Goker M."/>
            <person name="Detter J.C."/>
            <person name="Woyke T."/>
            <person name="Bristow J."/>
            <person name="Eisen J.A."/>
            <person name="Markowitz V."/>
            <person name="Hugenholtz P."/>
            <person name="Kyrpides N.C."/>
            <person name="Klenk H.P."/>
            <person name="Lapidus A."/>
        </authorList>
    </citation>
    <scope>NUCLEOTIDE SEQUENCE [LARGE SCALE GENOMIC DNA]</scope>
    <source>
        <strain evidence="3">ATCC 35074 / DSM 20540 / JCM 6276 / NBRC 101906 / NCIMB 13154 / VKM Ac-1939 / CCM 2703 / MRP</strain>
    </source>
</reference>
<dbReference type="Proteomes" id="UP000007718">
    <property type="component" value="Chromosome"/>
</dbReference>
<reference evidence="3" key="1">
    <citation type="submission" date="2011-02" db="EMBL/GenBank/DDBJ databases">
        <title>The complete sequence of chromosome of Deinococcus proteolyticus DSM 20540.</title>
        <authorList>
            <consortium name="US DOE Joint Genome Institute (JGI-PGF)"/>
            <person name="Lucas S."/>
            <person name="Copeland A."/>
            <person name="Lapidus A."/>
            <person name="Bruce D."/>
            <person name="Goodwin L."/>
            <person name="Pitluck S."/>
            <person name="Kyrpides N."/>
            <person name="Mavromatis K."/>
            <person name="Pagani I."/>
            <person name="Ivanova N."/>
            <person name="Ovchinnikova G."/>
            <person name="Zeytun A."/>
            <person name="Detter J.C."/>
            <person name="Han C."/>
            <person name="Land M."/>
            <person name="Hauser L."/>
            <person name="Markowitz V."/>
            <person name="Cheng J.-F."/>
            <person name="Hugenholtz P."/>
            <person name="Woyke T."/>
            <person name="Wu D."/>
            <person name="Pukall R."/>
            <person name="Steenblock K."/>
            <person name="Brambilla E."/>
            <person name="Klenk H.-P."/>
            <person name="Eisen J.A."/>
        </authorList>
    </citation>
    <scope>NUCLEOTIDE SEQUENCE [LARGE SCALE GENOMIC DNA]</scope>
    <source>
        <strain evidence="3">ATCC 35074 / DSM 20540 / JCM 6276 / NBRC 101906 / NCIMB 13154 / VKM Ac-1939 / CCM 2703 / MRP</strain>
    </source>
</reference>
<proteinExistence type="predicted"/>